<dbReference type="Gene3D" id="1.20.140.160">
    <property type="match status" value="1"/>
</dbReference>
<keyword evidence="5" id="KW-0240">DNA-directed RNA polymerase</keyword>
<dbReference type="GO" id="GO:0000428">
    <property type="term" value="C:DNA-directed RNA polymerase complex"/>
    <property type="evidence" value="ECO:0007669"/>
    <property type="project" value="UniProtKB-KW"/>
</dbReference>
<keyword evidence="1" id="KW-0805">Transcription regulation</keyword>
<name>A0A0P8DFS8_9CYAN</name>
<dbReference type="PANTHER" id="PTHR30385">
    <property type="entry name" value="SIGMA FACTOR F FLAGELLAR"/>
    <property type="match status" value="1"/>
</dbReference>
<dbReference type="GO" id="GO:0006352">
    <property type="term" value="P:DNA-templated transcription initiation"/>
    <property type="evidence" value="ECO:0007669"/>
    <property type="project" value="InterPro"/>
</dbReference>
<dbReference type="STRING" id="1666911.HLUCCA11_11265"/>
<reference evidence="5 6" key="1">
    <citation type="submission" date="2015-09" db="EMBL/GenBank/DDBJ databases">
        <title>Identification and resolution of microdiversity through metagenomic sequencing of parallel consortia.</title>
        <authorList>
            <person name="Nelson W.C."/>
            <person name="Romine M.F."/>
            <person name="Lindemann S.R."/>
        </authorList>
    </citation>
    <scope>NUCLEOTIDE SEQUENCE [LARGE SCALE GENOMIC DNA]</scope>
    <source>
        <strain evidence="5">Ana</strain>
    </source>
</reference>
<keyword evidence="4" id="KW-0804">Transcription</keyword>
<keyword evidence="2" id="KW-0731">Sigma factor</keyword>
<protein>
    <submittedName>
        <fullName evidence="5">DNA-directed RNA polymerase specialized sigma subunit</fullName>
    </submittedName>
</protein>
<comment type="caution">
    <text evidence="5">The sequence shown here is derived from an EMBL/GenBank/DDBJ whole genome shotgun (WGS) entry which is preliminary data.</text>
</comment>
<dbReference type="EMBL" id="LJZR01000013">
    <property type="protein sequence ID" value="KPQ35263.1"/>
    <property type="molecule type" value="Genomic_DNA"/>
</dbReference>
<dbReference type="GO" id="GO:0003677">
    <property type="term" value="F:DNA binding"/>
    <property type="evidence" value="ECO:0007669"/>
    <property type="project" value="UniProtKB-KW"/>
</dbReference>
<evidence type="ECO:0000313" key="5">
    <source>
        <dbReference type="EMBL" id="KPQ35263.1"/>
    </source>
</evidence>
<dbReference type="Proteomes" id="UP000050465">
    <property type="component" value="Unassembled WGS sequence"/>
</dbReference>
<proteinExistence type="predicted"/>
<dbReference type="NCBIfam" id="TIGR02937">
    <property type="entry name" value="sigma70-ECF"/>
    <property type="match status" value="1"/>
</dbReference>
<dbReference type="AlphaFoldDB" id="A0A0P8DFS8"/>
<dbReference type="PANTHER" id="PTHR30385:SF7">
    <property type="entry name" value="RNA POLYMERASE SIGMA FACTOR FLIA"/>
    <property type="match status" value="1"/>
</dbReference>
<dbReference type="GO" id="GO:0016987">
    <property type="term" value="F:sigma factor activity"/>
    <property type="evidence" value="ECO:0007669"/>
    <property type="project" value="UniProtKB-KW"/>
</dbReference>
<accession>A0A0P8DFS8</accession>
<dbReference type="InterPro" id="IPR013324">
    <property type="entry name" value="RNA_pol_sigma_r3/r4-like"/>
</dbReference>
<dbReference type="PATRIC" id="fig|1666911.3.peg.474"/>
<evidence type="ECO:0000256" key="2">
    <source>
        <dbReference type="ARBA" id="ARBA00023082"/>
    </source>
</evidence>
<keyword evidence="3" id="KW-0238">DNA-binding</keyword>
<evidence type="ECO:0000313" key="6">
    <source>
        <dbReference type="Proteomes" id="UP000050465"/>
    </source>
</evidence>
<organism evidence="5 6">
    <name type="scientific">Phormidesmis priestleyi Ana</name>
    <dbReference type="NCBI Taxonomy" id="1666911"/>
    <lineage>
        <taxon>Bacteria</taxon>
        <taxon>Bacillati</taxon>
        <taxon>Cyanobacteriota</taxon>
        <taxon>Cyanophyceae</taxon>
        <taxon>Leptolyngbyales</taxon>
        <taxon>Leptolyngbyaceae</taxon>
        <taxon>Phormidesmis</taxon>
    </lineage>
</organism>
<evidence type="ECO:0000256" key="1">
    <source>
        <dbReference type="ARBA" id="ARBA00023015"/>
    </source>
</evidence>
<sequence>MQRRTTITELFSTFVQFSDDRFERWMRDRQLYHSIETYLAKKSRASQSEKFWALYWYKLWQAQTHLRAAAHLNAYLQEPCYWAIKSITQRFVSVPWTLADGFQGVIAHADRILKGYRPDYGSDLKAYARTAFSNLIRDQLRQQGDAYICSDWGLLRRLSQAQLQRSLLVAGFNDVKSHLLAWECFKAIYIPNPQRSVRALPSPSLEQFARMTKRYNQLRLNLSSTPSQSLQPSQPSQHPPLTVDALVESLNQSVQAARAYLAPAVASLDQPQFAPDTKTPLDDLSSEDTPMELLLTAEVYAERQQRIDQIEAVLKLAITALAPADQTLLRLYYQEASTQNAIAHQLQIQQYQVSRQLSRVRQQLLRTVAQWSQETLHISVDSNVLKSMSDVIHEWLQQHYRPEIACLDELDI</sequence>
<evidence type="ECO:0000256" key="3">
    <source>
        <dbReference type="ARBA" id="ARBA00023125"/>
    </source>
</evidence>
<dbReference type="InterPro" id="IPR014284">
    <property type="entry name" value="RNA_pol_sigma-70_dom"/>
</dbReference>
<evidence type="ECO:0000256" key="4">
    <source>
        <dbReference type="ARBA" id="ARBA00023163"/>
    </source>
</evidence>
<gene>
    <name evidence="5" type="ORF">HLUCCA11_11265</name>
</gene>
<dbReference type="SUPFAM" id="SSF88659">
    <property type="entry name" value="Sigma3 and sigma4 domains of RNA polymerase sigma factors"/>
    <property type="match status" value="1"/>
</dbReference>